<dbReference type="VEuPathDB" id="FungiDB:BO82DRAFT_342397"/>
<keyword evidence="3" id="KW-1185">Reference proteome</keyword>
<proteinExistence type="predicted"/>
<gene>
    <name evidence="2" type="ORF">BO82DRAFT_342397</name>
</gene>
<sequence>MLASVETSAWAVFTAADADAQVSGPPVEYGPEEATHATDLRQWYHETGMAMVADHQLQASIERDSREATPHSVAGLSDAGSVNSAGGGGGGGEMREASSTSNRGVGGSRRRKSHRRITIHELRDGRRYAEVGSPTSRDSIHELRDGTVYANL</sequence>
<evidence type="ECO:0000313" key="2">
    <source>
        <dbReference type="EMBL" id="PYH78512.1"/>
    </source>
</evidence>
<reference evidence="2 3" key="1">
    <citation type="submission" date="2016-12" db="EMBL/GenBank/DDBJ databases">
        <title>The genomes of Aspergillus section Nigri reveals drivers in fungal speciation.</title>
        <authorList>
            <consortium name="DOE Joint Genome Institute"/>
            <person name="Vesth T.C."/>
            <person name="Nybo J."/>
            <person name="Theobald S."/>
            <person name="Brandl J."/>
            <person name="Frisvad J.C."/>
            <person name="Nielsen K.F."/>
            <person name="Lyhne E.K."/>
            <person name="Kogle M.E."/>
            <person name="Kuo A."/>
            <person name="Riley R."/>
            <person name="Clum A."/>
            <person name="Nolan M."/>
            <person name="Lipzen A."/>
            <person name="Salamov A."/>
            <person name="Henrissat B."/>
            <person name="Wiebenga A."/>
            <person name="De Vries R.P."/>
            <person name="Grigoriev I.V."/>
            <person name="Mortensen U.H."/>
            <person name="Andersen M.R."/>
            <person name="Baker S.E."/>
        </authorList>
    </citation>
    <scope>NUCLEOTIDE SEQUENCE [LARGE SCALE GENOMIC DNA]</scope>
    <source>
        <strain evidence="2 3">CBS 121591</strain>
    </source>
</reference>
<dbReference type="EMBL" id="KZ821728">
    <property type="protein sequence ID" value="PYH78512.1"/>
    <property type="molecule type" value="Genomic_DNA"/>
</dbReference>
<name>A0A319DFD1_9EURO</name>
<protein>
    <submittedName>
        <fullName evidence="2">Uncharacterized protein</fullName>
    </submittedName>
</protein>
<feature type="region of interest" description="Disordered" evidence="1">
    <location>
        <begin position="62"/>
        <end position="118"/>
    </location>
</feature>
<dbReference type="OrthoDB" id="5363079at2759"/>
<dbReference type="Proteomes" id="UP000248340">
    <property type="component" value="Unassembled WGS sequence"/>
</dbReference>
<dbReference type="GeneID" id="37136322"/>
<accession>A0A319DFD1</accession>
<evidence type="ECO:0000256" key="1">
    <source>
        <dbReference type="SAM" id="MobiDB-lite"/>
    </source>
</evidence>
<dbReference type="AlphaFoldDB" id="A0A319DFD1"/>
<dbReference type="STRING" id="1448315.A0A319DFD1"/>
<feature type="compositionally biased region" description="Basic residues" evidence="1">
    <location>
        <begin position="108"/>
        <end position="117"/>
    </location>
</feature>
<evidence type="ECO:0000313" key="3">
    <source>
        <dbReference type="Proteomes" id="UP000248340"/>
    </source>
</evidence>
<dbReference type="RefSeq" id="XP_025488712.1">
    <property type="nucleotide sequence ID" value="XM_025633581.1"/>
</dbReference>
<organism evidence="2 3">
    <name type="scientific">Aspergillus uvarum CBS 121591</name>
    <dbReference type="NCBI Taxonomy" id="1448315"/>
    <lineage>
        <taxon>Eukaryota</taxon>
        <taxon>Fungi</taxon>
        <taxon>Dikarya</taxon>
        <taxon>Ascomycota</taxon>
        <taxon>Pezizomycotina</taxon>
        <taxon>Eurotiomycetes</taxon>
        <taxon>Eurotiomycetidae</taxon>
        <taxon>Eurotiales</taxon>
        <taxon>Aspergillaceae</taxon>
        <taxon>Aspergillus</taxon>
        <taxon>Aspergillus subgen. Circumdati</taxon>
    </lineage>
</organism>